<dbReference type="AlphaFoldDB" id="T0YH88"/>
<reference evidence="1" key="1">
    <citation type="submission" date="2013-08" db="EMBL/GenBank/DDBJ databases">
        <authorList>
            <person name="Mendez C."/>
            <person name="Richter M."/>
            <person name="Ferrer M."/>
            <person name="Sanchez J."/>
        </authorList>
    </citation>
    <scope>NUCLEOTIDE SEQUENCE</scope>
</reference>
<dbReference type="EMBL" id="AUZY01012206">
    <property type="protein sequence ID" value="EQD31182.1"/>
    <property type="molecule type" value="Genomic_DNA"/>
</dbReference>
<evidence type="ECO:0000313" key="1">
    <source>
        <dbReference type="EMBL" id="EQD31182.1"/>
    </source>
</evidence>
<comment type="caution">
    <text evidence="1">The sequence shown here is derived from an EMBL/GenBank/DDBJ whole genome shotgun (WGS) entry which is preliminary data.</text>
</comment>
<name>T0YH88_9ZZZZ</name>
<sequence length="73" mass="7899">MLYASGYVYLTNEMEAMQSTMKSIAGINLSLKSAPFSQVLSTVFAGCTFATPCSGWDLADWGGGWVYSPDYLP</sequence>
<proteinExistence type="predicted"/>
<protein>
    <submittedName>
        <fullName evidence="1">Uncharacterized protein</fullName>
    </submittedName>
</protein>
<organism evidence="1">
    <name type="scientific">mine drainage metagenome</name>
    <dbReference type="NCBI Taxonomy" id="410659"/>
    <lineage>
        <taxon>unclassified sequences</taxon>
        <taxon>metagenomes</taxon>
        <taxon>ecological metagenomes</taxon>
    </lineage>
</organism>
<gene>
    <name evidence="1" type="ORF">B1B_18246</name>
</gene>
<accession>T0YH88</accession>
<feature type="non-terminal residue" evidence="1">
    <location>
        <position position="73"/>
    </location>
</feature>
<reference evidence="1" key="2">
    <citation type="journal article" date="2014" name="ISME J.">
        <title>Microbial stratification in low pH oxic and suboxic macroscopic growths along an acid mine drainage.</title>
        <authorList>
            <person name="Mendez-Garcia C."/>
            <person name="Mesa V."/>
            <person name="Sprenger R.R."/>
            <person name="Richter M."/>
            <person name="Diez M.S."/>
            <person name="Solano J."/>
            <person name="Bargiela R."/>
            <person name="Golyshina O.V."/>
            <person name="Manteca A."/>
            <person name="Ramos J.L."/>
            <person name="Gallego J.R."/>
            <person name="Llorente I."/>
            <person name="Martins Dos Santos V.A."/>
            <person name="Jensen O.N."/>
            <person name="Pelaez A.I."/>
            <person name="Sanchez J."/>
            <person name="Ferrer M."/>
        </authorList>
    </citation>
    <scope>NUCLEOTIDE SEQUENCE</scope>
</reference>